<keyword evidence="7" id="KW-0418">Kinase</keyword>
<evidence type="ECO:0000256" key="2">
    <source>
        <dbReference type="ARBA" id="ARBA00004651"/>
    </source>
</evidence>
<dbReference type="GO" id="GO:0009401">
    <property type="term" value="P:phosphoenolpyruvate-dependent sugar phosphotransferase system"/>
    <property type="evidence" value="ECO:0007669"/>
    <property type="project" value="UniProtKB-KW"/>
</dbReference>
<evidence type="ECO:0000256" key="4">
    <source>
        <dbReference type="ARBA" id="ARBA00022597"/>
    </source>
</evidence>
<evidence type="ECO:0000256" key="3">
    <source>
        <dbReference type="ARBA" id="ARBA00022448"/>
    </source>
</evidence>
<dbReference type="InterPro" id="IPR050890">
    <property type="entry name" value="PTS_EIIA_component"/>
</dbReference>
<evidence type="ECO:0000313" key="10">
    <source>
        <dbReference type="Proteomes" id="UP000288669"/>
    </source>
</evidence>
<dbReference type="EMBL" id="NGJZ01000005">
    <property type="protein sequence ID" value="RSU05916.1"/>
    <property type="molecule type" value="Genomic_DNA"/>
</dbReference>
<feature type="domain" description="PTS EIIA type-1" evidence="8">
    <location>
        <begin position="33"/>
        <end position="137"/>
    </location>
</feature>
<name>A0A430AEQ2_9ENTE</name>
<dbReference type="GO" id="GO:0005737">
    <property type="term" value="C:cytoplasm"/>
    <property type="evidence" value="ECO:0007669"/>
    <property type="project" value="UniProtKB-SubCell"/>
</dbReference>
<keyword evidence="10" id="KW-1185">Reference proteome</keyword>
<organism evidence="9 10">
    <name type="scientific">Vagococcus entomophilus</name>
    <dbReference type="NCBI Taxonomy" id="1160095"/>
    <lineage>
        <taxon>Bacteria</taxon>
        <taxon>Bacillati</taxon>
        <taxon>Bacillota</taxon>
        <taxon>Bacilli</taxon>
        <taxon>Lactobacillales</taxon>
        <taxon>Enterococcaceae</taxon>
        <taxon>Vagococcus</taxon>
    </lineage>
</organism>
<dbReference type="PANTHER" id="PTHR45008:SF1">
    <property type="entry name" value="PTS SYSTEM GLUCOSE-SPECIFIC EIIA COMPONENT"/>
    <property type="match status" value="1"/>
</dbReference>
<dbReference type="GO" id="GO:0005886">
    <property type="term" value="C:plasma membrane"/>
    <property type="evidence" value="ECO:0007669"/>
    <property type="project" value="UniProtKB-SubCell"/>
</dbReference>
<evidence type="ECO:0000256" key="5">
    <source>
        <dbReference type="ARBA" id="ARBA00022679"/>
    </source>
</evidence>
<dbReference type="PROSITE" id="PS51093">
    <property type="entry name" value="PTS_EIIA_TYPE_1"/>
    <property type="match status" value="1"/>
</dbReference>
<dbReference type="NCBIfam" id="TIGR00830">
    <property type="entry name" value="PTBA"/>
    <property type="match status" value="1"/>
</dbReference>
<dbReference type="PROSITE" id="PS00371">
    <property type="entry name" value="PTS_EIIA_TYPE_1_HIS"/>
    <property type="match status" value="1"/>
</dbReference>
<dbReference type="Pfam" id="PF00358">
    <property type="entry name" value="PTS_EIIA_1"/>
    <property type="match status" value="1"/>
</dbReference>
<gene>
    <name evidence="9" type="ORF">CBF30_11420</name>
</gene>
<dbReference type="InterPro" id="IPR001127">
    <property type="entry name" value="PTS_EIIA_1_perm"/>
</dbReference>
<dbReference type="GO" id="GO:0016301">
    <property type="term" value="F:kinase activity"/>
    <property type="evidence" value="ECO:0007669"/>
    <property type="project" value="UniProtKB-KW"/>
</dbReference>
<comment type="caution">
    <text evidence="9">The sequence shown here is derived from an EMBL/GenBank/DDBJ whole genome shotgun (WGS) entry which is preliminary data.</text>
</comment>
<dbReference type="RefSeq" id="WP_126826916.1">
    <property type="nucleotide sequence ID" value="NZ_JBHLWU010000004.1"/>
</dbReference>
<reference evidence="9 10" key="1">
    <citation type="submission" date="2017-05" db="EMBL/GenBank/DDBJ databases">
        <title>Vagococcus spp. assemblies.</title>
        <authorList>
            <person name="Gulvik C.A."/>
        </authorList>
    </citation>
    <scope>NUCLEOTIDE SEQUENCE [LARGE SCALE GENOMIC DNA]</scope>
    <source>
        <strain evidence="9 10">DSM 24756</strain>
    </source>
</reference>
<dbReference type="FunFam" id="2.70.70.10:FF:000001">
    <property type="entry name" value="PTS system glucose-specific IIA component"/>
    <property type="match status" value="1"/>
</dbReference>
<evidence type="ECO:0000313" key="9">
    <source>
        <dbReference type="EMBL" id="RSU05916.1"/>
    </source>
</evidence>
<dbReference type="AlphaFoldDB" id="A0A430AEQ2"/>
<comment type="subcellular location">
    <subcellularLocation>
        <location evidence="2">Cell membrane</location>
        <topology evidence="2">Multi-pass membrane protein</topology>
    </subcellularLocation>
    <subcellularLocation>
        <location evidence="1">Cytoplasm</location>
    </subcellularLocation>
</comment>
<keyword evidence="4" id="KW-0762">Sugar transport</keyword>
<dbReference type="OrthoDB" id="9769191at2"/>
<dbReference type="PANTHER" id="PTHR45008">
    <property type="entry name" value="PTS SYSTEM GLUCOSE-SPECIFIC EIIA COMPONENT"/>
    <property type="match status" value="1"/>
</dbReference>
<keyword evidence="6" id="KW-0598">Phosphotransferase system</keyword>
<dbReference type="InterPro" id="IPR011055">
    <property type="entry name" value="Dup_hybrid_motif"/>
</dbReference>
<accession>A0A430AEQ2</accession>
<evidence type="ECO:0000256" key="7">
    <source>
        <dbReference type="ARBA" id="ARBA00022777"/>
    </source>
</evidence>
<evidence type="ECO:0000256" key="1">
    <source>
        <dbReference type="ARBA" id="ARBA00004496"/>
    </source>
</evidence>
<sequence length="164" mass="17727">MFGFLKKKDKAEKDYLLHAVADGEAIEITQVNDPVFSQKMMGDGYAVLPTSGDIYAPIKGKVLSVFPTKHAVGMKMDNGLEVLLHMGVDTVSLEGAPFEIKVKEGQSVDEHTLIAKVDLQALKKAEKNNDMIVILTNMDQVASYELSKTGSVTAGEVIGEVTAK</sequence>
<evidence type="ECO:0000256" key="6">
    <source>
        <dbReference type="ARBA" id="ARBA00022683"/>
    </source>
</evidence>
<dbReference type="Proteomes" id="UP000288669">
    <property type="component" value="Unassembled WGS sequence"/>
</dbReference>
<dbReference type="Gene3D" id="2.70.70.10">
    <property type="entry name" value="Glucose Permease (Domain IIA)"/>
    <property type="match status" value="1"/>
</dbReference>
<evidence type="ECO:0000259" key="8">
    <source>
        <dbReference type="PROSITE" id="PS51093"/>
    </source>
</evidence>
<protein>
    <submittedName>
        <fullName evidence="9">PTS N-acetylglucosamine transporter subunit IIABC</fullName>
    </submittedName>
</protein>
<keyword evidence="5" id="KW-0808">Transferase</keyword>
<dbReference type="SUPFAM" id="SSF51261">
    <property type="entry name" value="Duplicated hybrid motif"/>
    <property type="match status" value="1"/>
</dbReference>
<keyword evidence="3" id="KW-0813">Transport</keyword>
<proteinExistence type="predicted"/>